<comment type="similarity">
    <text evidence="1">Belongs to the AATF family.</text>
</comment>
<dbReference type="PANTHER" id="PTHR15565:SF0">
    <property type="entry name" value="PROTEIN AATF"/>
    <property type="match status" value="1"/>
</dbReference>
<comment type="caution">
    <text evidence="6">The sequence shown here is derived from an EMBL/GenBank/DDBJ whole genome shotgun (WGS) entry which is preliminary data.</text>
</comment>
<name>A0ABR2X398_9FUNG</name>
<evidence type="ECO:0000313" key="7">
    <source>
        <dbReference type="Proteomes" id="UP001479436"/>
    </source>
</evidence>
<evidence type="ECO:0000256" key="2">
    <source>
        <dbReference type="ARBA" id="ARBA00013850"/>
    </source>
</evidence>
<evidence type="ECO:0000259" key="4">
    <source>
        <dbReference type="Pfam" id="PF08164"/>
    </source>
</evidence>
<feature type="compositionally biased region" description="Acidic residues" evidence="3">
    <location>
        <begin position="90"/>
        <end position="140"/>
    </location>
</feature>
<feature type="domain" description="Apoptosis-antagonizing transcription factor C-terminal" evidence="4">
    <location>
        <begin position="422"/>
        <end position="503"/>
    </location>
</feature>
<feature type="domain" description="AATF leucine zipper-containing" evidence="5">
    <location>
        <begin position="201"/>
        <end position="331"/>
    </location>
</feature>
<sequence length="530" mass="60726">MPSKRTTKRTLGEKLADLANPRPKDFDPESLDFATGDKQDNSESDISDASEDEASRGHYVKVGQSKLRNQNFVLDDPKYAGKRSSRSTLFDDEAEEEGESEDDEVAVDSDDDFGSDPLPEDEEVEFGDSDEEESDAEASNDSDQSAEALVDSDDNESSEEDMDEDEVDDFEADENLQEELQKIQEDEKSLMKNITQSAKTDVEKGQHVKNQLSIWEGLLDLRIRIQKSVNCANKLPQHDIYPEFCTPESNLAVEEAKTEVRDLIDSLLDIRTSLYERNPLIDFKKSQFQNRKRALEDEDEDYPLALWKDIDGINRKMVPYRDETLEKWSNKVQIASGIPLNKKFKSLNQGIMSQVSQLLSDRERLVKRTQLKRGEYNILGKDEQTEVEVKEALLPEELKELNNKDEHLSNHDSEIFDDADFYQQLLRELIESKMVDSNDPVTLGMRWAAIKQTKQKKKKIDTRASKGRKLRYHVHEKLQSFMVPIPTGTWHEEMVDELYASLLGKRVAPAEDKSEQSEMEPQNDGLKIFG</sequence>
<feature type="region of interest" description="Disordered" evidence="3">
    <location>
        <begin position="1"/>
        <end position="171"/>
    </location>
</feature>
<feature type="compositionally biased region" description="Acidic residues" evidence="3">
    <location>
        <begin position="150"/>
        <end position="171"/>
    </location>
</feature>
<dbReference type="InterPro" id="IPR039223">
    <property type="entry name" value="AATF/Bfr2"/>
</dbReference>
<protein>
    <recommendedName>
        <fullName evidence="2">Protein BFR2</fullName>
    </recommendedName>
</protein>
<feature type="region of interest" description="Disordered" evidence="3">
    <location>
        <begin position="509"/>
        <end position="530"/>
    </location>
</feature>
<organism evidence="6 7">
    <name type="scientific">Basidiobolus ranarum</name>
    <dbReference type="NCBI Taxonomy" id="34480"/>
    <lineage>
        <taxon>Eukaryota</taxon>
        <taxon>Fungi</taxon>
        <taxon>Fungi incertae sedis</taxon>
        <taxon>Zoopagomycota</taxon>
        <taxon>Entomophthoromycotina</taxon>
        <taxon>Basidiobolomycetes</taxon>
        <taxon>Basidiobolales</taxon>
        <taxon>Basidiobolaceae</taxon>
        <taxon>Basidiobolus</taxon>
    </lineage>
</organism>
<reference evidence="6 7" key="1">
    <citation type="submission" date="2023-04" db="EMBL/GenBank/DDBJ databases">
        <title>Genome of Basidiobolus ranarum AG-B5.</title>
        <authorList>
            <person name="Stajich J.E."/>
            <person name="Carter-House D."/>
            <person name="Gryganskyi A."/>
        </authorList>
    </citation>
    <scope>NUCLEOTIDE SEQUENCE [LARGE SCALE GENOMIC DNA]</scope>
    <source>
        <strain evidence="6 7">AG-B5</strain>
    </source>
</reference>
<dbReference type="Proteomes" id="UP001479436">
    <property type="component" value="Unassembled WGS sequence"/>
</dbReference>
<evidence type="ECO:0000256" key="3">
    <source>
        <dbReference type="SAM" id="MobiDB-lite"/>
    </source>
</evidence>
<feature type="compositionally biased region" description="Basic and acidic residues" evidence="3">
    <location>
        <begin position="10"/>
        <end position="27"/>
    </location>
</feature>
<evidence type="ECO:0000259" key="5">
    <source>
        <dbReference type="Pfam" id="PF13339"/>
    </source>
</evidence>
<dbReference type="EMBL" id="JASJQH010000027">
    <property type="protein sequence ID" value="KAK9768244.1"/>
    <property type="molecule type" value="Genomic_DNA"/>
</dbReference>
<keyword evidence="7" id="KW-1185">Reference proteome</keyword>
<feature type="compositionally biased region" description="Acidic residues" evidence="3">
    <location>
        <begin position="42"/>
        <end position="52"/>
    </location>
</feature>
<evidence type="ECO:0000256" key="1">
    <source>
        <dbReference type="ARBA" id="ARBA00008966"/>
    </source>
</evidence>
<dbReference type="Pfam" id="PF13339">
    <property type="entry name" value="AATF-Che1"/>
    <property type="match status" value="1"/>
</dbReference>
<proteinExistence type="inferred from homology"/>
<dbReference type="InterPro" id="IPR025160">
    <property type="entry name" value="AATF"/>
</dbReference>
<dbReference type="Pfam" id="PF08164">
    <property type="entry name" value="TRAUB"/>
    <property type="match status" value="1"/>
</dbReference>
<dbReference type="PANTHER" id="PTHR15565">
    <property type="entry name" value="AATF PROTEIN APOPTOSIS ANTAGONIZING TRANSCRIPTION FACTOR"/>
    <property type="match status" value="1"/>
</dbReference>
<accession>A0ABR2X398</accession>
<dbReference type="InterPro" id="IPR012617">
    <property type="entry name" value="AATF_C"/>
</dbReference>
<evidence type="ECO:0000313" key="6">
    <source>
        <dbReference type="EMBL" id="KAK9768244.1"/>
    </source>
</evidence>
<gene>
    <name evidence="6" type="primary">BFR2</name>
    <name evidence="6" type="ORF">K7432_001266</name>
</gene>